<keyword evidence="3" id="KW-1185">Reference proteome</keyword>
<dbReference type="AlphaFoldDB" id="A0A919EY31"/>
<evidence type="ECO:0000313" key="2">
    <source>
        <dbReference type="EMBL" id="GHG57512.1"/>
    </source>
</evidence>
<protein>
    <submittedName>
        <fullName evidence="2">Uncharacterized protein</fullName>
    </submittedName>
</protein>
<dbReference type="EMBL" id="BNBF01000013">
    <property type="protein sequence ID" value="GHG57512.1"/>
    <property type="molecule type" value="Genomic_DNA"/>
</dbReference>
<evidence type="ECO:0000313" key="3">
    <source>
        <dbReference type="Proteomes" id="UP000619355"/>
    </source>
</evidence>
<accession>A0A919EY31</accession>
<comment type="caution">
    <text evidence="2">The sequence shown here is derived from an EMBL/GenBank/DDBJ whole genome shotgun (WGS) entry which is preliminary data.</text>
</comment>
<evidence type="ECO:0000256" key="1">
    <source>
        <dbReference type="SAM" id="MobiDB-lite"/>
    </source>
</evidence>
<gene>
    <name evidence="2" type="ORF">GCM10018980_44180</name>
</gene>
<sequence length="112" mass="12379">MWRRQATITALRIWAAEWANDLAPQLLKESHDPDIGADSTSSTMRFRQEHRRNHTACHPTGTGTVRRWQRVPDPTGVGIPTCAPTSSRDPCKLHFSGPAVTRSHLGTPRGGS</sequence>
<reference evidence="3" key="1">
    <citation type="journal article" date="2019" name="Int. J. Syst. Evol. Microbiol.">
        <title>The Global Catalogue of Microorganisms (GCM) 10K type strain sequencing project: providing services to taxonomists for standard genome sequencing and annotation.</title>
        <authorList>
            <consortium name="The Broad Institute Genomics Platform"/>
            <consortium name="The Broad Institute Genome Sequencing Center for Infectious Disease"/>
            <person name="Wu L."/>
            <person name="Ma J."/>
        </authorList>
    </citation>
    <scope>NUCLEOTIDE SEQUENCE [LARGE SCALE GENOMIC DNA]</scope>
    <source>
        <strain evidence="3">JCM 4253</strain>
    </source>
</reference>
<feature type="region of interest" description="Disordered" evidence="1">
    <location>
        <begin position="29"/>
        <end position="112"/>
    </location>
</feature>
<proteinExistence type="predicted"/>
<dbReference type="Proteomes" id="UP000619355">
    <property type="component" value="Unassembled WGS sequence"/>
</dbReference>
<organism evidence="2 3">
    <name type="scientific">Streptomyces capoamus</name>
    <dbReference type="NCBI Taxonomy" id="68183"/>
    <lineage>
        <taxon>Bacteria</taxon>
        <taxon>Bacillati</taxon>
        <taxon>Actinomycetota</taxon>
        <taxon>Actinomycetes</taxon>
        <taxon>Kitasatosporales</taxon>
        <taxon>Streptomycetaceae</taxon>
        <taxon>Streptomyces</taxon>
    </lineage>
</organism>
<name>A0A919EY31_9ACTN</name>